<dbReference type="InterPro" id="IPR029000">
    <property type="entry name" value="Cyclophilin-like_dom_sf"/>
</dbReference>
<evidence type="ECO:0000256" key="4">
    <source>
        <dbReference type="ARBA" id="ARBA00022737"/>
    </source>
</evidence>
<dbReference type="eggNOG" id="KOG0882">
    <property type="taxonomic scope" value="Eukaryota"/>
</dbReference>
<comment type="catalytic activity">
    <reaction evidence="1">
        <text>[protein]-peptidylproline (omega=180) = [protein]-peptidylproline (omega=0)</text>
        <dbReference type="Rhea" id="RHEA:16237"/>
        <dbReference type="Rhea" id="RHEA-COMP:10747"/>
        <dbReference type="Rhea" id="RHEA-COMP:10748"/>
        <dbReference type="ChEBI" id="CHEBI:83833"/>
        <dbReference type="ChEBI" id="CHEBI:83834"/>
        <dbReference type="EC" id="5.2.1.8"/>
    </reaction>
</comment>
<dbReference type="PANTHER" id="PTHR45625">
    <property type="entry name" value="PEPTIDYL-PROLYL CIS-TRANS ISOMERASE-RELATED"/>
    <property type="match status" value="1"/>
</dbReference>
<feature type="region of interest" description="Disordered" evidence="8">
    <location>
        <begin position="1"/>
        <end position="55"/>
    </location>
</feature>
<dbReference type="AlphaFoldDB" id="R4X6M2"/>
<dbReference type="STRING" id="1097556.R4X6M2"/>
<organism evidence="10 11">
    <name type="scientific">Taphrina deformans (strain PYCC 5710 / ATCC 11124 / CBS 356.35 / IMI 108563 / JCM 9778 / NBRC 8474)</name>
    <name type="common">Peach leaf curl fungus</name>
    <name type="synonym">Lalaria deformans</name>
    <dbReference type="NCBI Taxonomy" id="1097556"/>
    <lineage>
        <taxon>Eukaryota</taxon>
        <taxon>Fungi</taxon>
        <taxon>Dikarya</taxon>
        <taxon>Ascomycota</taxon>
        <taxon>Taphrinomycotina</taxon>
        <taxon>Taphrinomycetes</taxon>
        <taxon>Taphrinales</taxon>
        <taxon>Taphrinaceae</taxon>
        <taxon>Taphrina</taxon>
    </lineage>
</organism>
<evidence type="ECO:0000256" key="2">
    <source>
        <dbReference type="ARBA" id="ARBA00013194"/>
    </source>
</evidence>
<feature type="region of interest" description="Disordered" evidence="8">
    <location>
        <begin position="465"/>
        <end position="497"/>
    </location>
</feature>
<dbReference type="InterPro" id="IPR015943">
    <property type="entry name" value="WD40/YVTN_repeat-like_dom_sf"/>
</dbReference>
<dbReference type="EC" id="5.2.1.8" evidence="2"/>
<dbReference type="PROSITE" id="PS50294">
    <property type="entry name" value="WD_REPEATS_REGION"/>
    <property type="match status" value="1"/>
</dbReference>
<reference evidence="10 11" key="1">
    <citation type="journal article" date="2013" name="MBio">
        <title>Genome sequencing of the plant pathogen Taphrina deformans, the causal agent of peach leaf curl.</title>
        <authorList>
            <person name="Cisse O.H."/>
            <person name="Almeida J.M.G.C.F."/>
            <person name="Fonseca A."/>
            <person name="Kumar A.A."/>
            <person name="Salojaervi J."/>
            <person name="Overmyer K."/>
            <person name="Hauser P.M."/>
            <person name="Pagni M."/>
        </authorList>
    </citation>
    <scope>NUCLEOTIDE SEQUENCE [LARGE SCALE GENOMIC DNA]</scope>
    <source>
        <strain evidence="11">PYCC 5710 / ATCC 11124 / CBS 356.35 / IMI 108563 / JCM 9778 / NBRC 8474</strain>
    </source>
</reference>
<dbReference type="PRINTS" id="PR00153">
    <property type="entry name" value="CSAPPISMRASE"/>
</dbReference>
<dbReference type="InterPro" id="IPR036322">
    <property type="entry name" value="WD40_repeat_dom_sf"/>
</dbReference>
<evidence type="ECO:0000256" key="6">
    <source>
        <dbReference type="ARBA" id="ARBA00023235"/>
    </source>
</evidence>
<dbReference type="EMBL" id="CAHR02000016">
    <property type="protein sequence ID" value="CCG80831.1"/>
    <property type="molecule type" value="Genomic_DNA"/>
</dbReference>
<keyword evidence="3 7" id="KW-0853">WD repeat</keyword>
<name>R4X6M2_TAPDE</name>
<evidence type="ECO:0000256" key="1">
    <source>
        <dbReference type="ARBA" id="ARBA00000971"/>
    </source>
</evidence>
<evidence type="ECO:0000256" key="8">
    <source>
        <dbReference type="SAM" id="MobiDB-lite"/>
    </source>
</evidence>
<evidence type="ECO:0000256" key="5">
    <source>
        <dbReference type="ARBA" id="ARBA00023110"/>
    </source>
</evidence>
<evidence type="ECO:0000256" key="7">
    <source>
        <dbReference type="PROSITE-ProRule" id="PRU00221"/>
    </source>
</evidence>
<dbReference type="PANTHER" id="PTHR45625:SF4">
    <property type="entry name" value="PEPTIDYLPROLYL ISOMERASE DOMAIN AND WD REPEAT-CONTAINING PROTEIN 1"/>
    <property type="match status" value="1"/>
</dbReference>
<dbReference type="PROSITE" id="PS50082">
    <property type="entry name" value="WD_REPEATS_2"/>
    <property type="match status" value="1"/>
</dbReference>
<protein>
    <recommendedName>
        <fullName evidence="2">peptidylprolyl isomerase</fullName>
        <ecNumber evidence="2">5.2.1.8</ecNumber>
    </recommendedName>
</protein>
<keyword evidence="5" id="KW-0697">Rotamase</keyword>
<feature type="compositionally biased region" description="Basic and acidic residues" evidence="8">
    <location>
        <begin position="465"/>
        <end position="477"/>
    </location>
</feature>
<dbReference type="SUPFAM" id="SSF50891">
    <property type="entry name" value="Cyclophilin-like"/>
    <property type="match status" value="1"/>
</dbReference>
<feature type="repeat" description="WD" evidence="7">
    <location>
        <begin position="86"/>
        <end position="118"/>
    </location>
</feature>
<dbReference type="Proteomes" id="UP000013776">
    <property type="component" value="Unassembled WGS sequence"/>
</dbReference>
<dbReference type="OrthoDB" id="10264753at2759"/>
<evidence type="ECO:0000256" key="3">
    <source>
        <dbReference type="ARBA" id="ARBA00022574"/>
    </source>
</evidence>
<accession>R4X6M2</accession>
<keyword evidence="6 10" id="KW-0413">Isomerase</keyword>
<dbReference type="SMART" id="SM00320">
    <property type="entry name" value="WD40"/>
    <property type="match status" value="4"/>
</dbReference>
<dbReference type="GO" id="GO:0003755">
    <property type="term" value="F:peptidyl-prolyl cis-trans isomerase activity"/>
    <property type="evidence" value="ECO:0007669"/>
    <property type="project" value="UniProtKB-KW"/>
</dbReference>
<dbReference type="PROSITE" id="PS50072">
    <property type="entry name" value="CSA_PPIASE_2"/>
    <property type="match status" value="1"/>
</dbReference>
<comment type="caution">
    <text evidence="10">The sequence shown here is derived from an EMBL/GenBank/DDBJ whole genome shotgun (WGS) entry which is preliminary data.</text>
</comment>
<gene>
    <name evidence="10" type="ORF">TAPDE_000469</name>
</gene>
<proteinExistence type="predicted"/>
<dbReference type="InterPro" id="IPR044666">
    <property type="entry name" value="Cyclophilin_A-like"/>
</dbReference>
<dbReference type="Pfam" id="PF00160">
    <property type="entry name" value="Pro_isomerase"/>
    <property type="match status" value="1"/>
</dbReference>
<feature type="compositionally biased region" description="Acidic residues" evidence="8">
    <location>
        <begin position="37"/>
        <end position="46"/>
    </location>
</feature>
<feature type="domain" description="PPIase cyclophilin-type" evidence="9">
    <location>
        <begin position="499"/>
        <end position="644"/>
    </location>
</feature>
<dbReference type="InterPro" id="IPR001680">
    <property type="entry name" value="WD40_rpt"/>
</dbReference>
<dbReference type="Gene3D" id="2.40.100.10">
    <property type="entry name" value="Cyclophilin-like"/>
    <property type="match status" value="1"/>
</dbReference>
<keyword evidence="4" id="KW-0677">Repeat</keyword>
<keyword evidence="11" id="KW-1185">Reference proteome</keyword>
<sequence>MKRDLESLEDPELDTKGPAHVVDASPRIEQDNHSDKDEEEDEDDEVGPILPSAIEPSAPLRKRRKVVLNAKKFQQNLPQLDRYARSFMHRDTLSSVSVTTQTNFVVTASADGFVKFWKKQPSGIEFVKQYHAHVGPVTATSVSVDDTLYASASASEKSIKAFDVVNFDLFTMLQLEYEPRAICWVSRRGHSEALLAVSDADSPTIYIYDMRGDNVPLYKLPDIHAKSVNIMTYNSRHHCVISCDEQGNIEYWSPDSEHTRPEGVFSMKSSTDLYEFRKSKSVPTCITVSPDGNTFATFSYPDREVRLFRFATGKIARKYDESLATIEEMHRAGTAMVALDDIEFGKRLGIERELERTPAAFNTTNVLFDESGLFLLYPTMLGVKVVNTHSNVCVKVYGRDEKLRILHLSLYQGAPKRVKSTTLAMAASDNPLLTESSLRDPVLFTTAYKTNRFYLFTSHELNESKTDRDAINEKPTAEESAALRGPEKTVESGTSASLHTSAGDVHLTLYPTKAPKAVENFVTLAKRGYYDGTIFHRTIKQFMIQGGDPEGTGTGGVSIWGHEFADEISDLGHDKYTLSMANAGPNTNGSQFFITTAETHHLDGKHTVFGRVQAGFEVVHRIESAPVGKLDRPRAPVHIHSIEVFK</sequence>
<dbReference type="InterPro" id="IPR002130">
    <property type="entry name" value="Cyclophilin-type_PPIase_dom"/>
</dbReference>
<dbReference type="GO" id="GO:0005634">
    <property type="term" value="C:nucleus"/>
    <property type="evidence" value="ECO:0007669"/>
    <property type="project" value="UniProtKB-ARBA"/>
</dbReference>
<feature type="compositionally biased region" description="Basic and acidic residues" evidence="8">
    <location>
        <begin position="26"/>
        <end position="36"/>
    </location>
</feature>
<dbReference type="Gene3D" id="2.130.10.10">
    <property type="entry name" value="YVTN repeat-like/Quinoprotein amine dehydrogenase"/>
    <property type="match status" value="1"/>
</dbReference>
<dbReference type="Pfam" id="PF00400">
    <property type="entry name" value="WD40"/>
    <property type="match status" value="1"/>
</dbReference>
<evidence type="ECO:0000259" key="9">
    <source>
        <dbReference type="PROSITE" id="PS50072"/>
    </source>
</evidence>
<dbReference type="SUPFAM" id="SSF50978">
    <property type="entry name" value="WD40 repeat-like"/>
    <property type="match status" value="1"/>
</dbReference>
<evidence type="ECO:0000313" key="10">
    <source>
        <dbReference type="EMBL" id="CCG80831.1"/>
    </source>
</evidence>
<evidence type="ECO:0000313" key="11">
    <source>
        <dbReference type="Proteomes" id="UP000013776"/>
    </source>
</evidence>
<dbReference type="FunFam" id="2.40.100.10:FF:000003">
    <property type="entry name" value="Peptidylprolyl isomerase domain and WD repeat-containing 1"/>
    <property type="match status" value="1"/>
</dbReference>